<feature type="transmembrane region" description="Helical" evidence="5">
    <location>
        <begin position="336"/>
        <end position="358"/>
    </location>
</feature>
<feature type="transmembrane region" description="Helical" evidence="5">
    <location>
        <begin position="171"/>
        <end position="187"/>
    </location>
</feature>
<sequence length="428" mass="48283">MKIETTKVIDKLEWLFAFFVLQLASGSLIRNIFLTGVQDRTEGLATDHPIMQAIWLSIYVVSLVLVLARPRELILVLKREKLLILLVGLALFSYYWSALPAITIRRAFALAGTTLFGIYIVTRYNSHQILKLLVWTLSIGAILSPVVSLAFPSLGISPEGGWQGFYMHKNLMGRLMGLNAVFLLLLIPSTTSKKYRRFMWAGVVLCSCLVFLSTSKGALVSFFVLLTLYYLYKSLQWRYTVAIPFFIISVLMGAIIALLLIGNLETIVVDVLGKDLTFTGRTILWEYVVQMIQQRPILGYGYQGFWRGLDGPSAFVVDAVSWAVPHAHNGFLDLTLNLGIVGLSIFLLSFLMSTIRAVRWLRLTKKIEDLWPLLFLSATLLYNVAESTLLERNHILWILYVITVFARPASYKQPIKPSYSNAVTTLAR</sequence>
<proteinExistence type="predicted"/>
<dbReference type="PANTHER" id="PTHR37422:SF17">
    <property type="entry name" value="O-ANTIGEN LIGASE"/>
    <property type="match status" value="1"/>
</dbReference>
<dbReference type="EMBL" id="MRCC01000005">
    <property type="protein sequence ID" value="OKH27675.1"/>
    <property type="molecule type" value="Genomic_DNA"/>
</dbReference>
<keyword evidence="8" id="KW-1185">Reference proteome</keyword>
<dbReference type="Proteomes" id="UP000185984">
    <property type="component" value="Unassembled WGS sequence"/>
</dbReference>
<organism evidence="7 8">
    <name type="scientific">Chroogloeocystis siderophila 5.2 s.c.1</name>
    <dbReference type="NCBI Taxonomy" id="247279"/>
    <lineage>
        <taxon>Bacteria</taxon>
        <taxon>Bacillati</taxon>
        <taxon>Cyanobacteriota</taxon>
        <taxon>Cyanophyceae</taxon>
        <taxon>Oscillatoriophycideae</taxon>
        <taxon>Chroococcales</taxon>
        <taxon>Chroococcaceae</taxon>
        <taxon>Chroogloeocystis</taxon>
    </lineage>
</organism>
<feature type="transmembrane region" description="Helical" evidence="5">
    <location>
        <begin position="199"/>
        <end position="232"/>
    </location>
</feature>
<feature type="transmembrane region" description="Helical" evidence="5">
    <location>
        <begin position="129"/>
        <end position="151"/>
    </location>
</feature>
<evidence type="ECO:0000256" key="2">
    <source>
        <dbReference type="ARBA" id="ARBA00022692"/>
    </source>
</evidence>
<dbReference type="InterPro" id="IPR051533">
    <property type="entry name" value="WaaL-like"/>
</dbReference>
<dbReference type="STRING" id="247279.NIES1031_07075"/>
<evidence type="ECO:0000313" key="7">
    <source>
        <dbReference type="EMBL" id="OKH27675.1"/>
    </source>
</evidence>
<feature type="transmembrane region" description="Helical" evidence="5">
    <location>
        <begin position="238"/>
        <end position="261"/>
    </location>
</feature>
<feature type="transmembrane region" description="Helical" evidence="5">
    <location>
        <begin position="53"/>
        <end position="70"/>
    </location>
</feature>
<evidence type="ECO:0000259" key="6">
    <source>
        <dbReference type="Pfam" id="PF04932"/>
    </source>
</evidence>
<evidence type="ECO:0000256" key="1">
    <source>
        <dbReference type="ARBA" id="ARBA00004141"/>
    </source>
</evidence>
<dbReference type="PANTHER" id="PTHR37422">
    <property type="entry name" value="TEICHURONIC ACID BIOSYNTHESIS PROTEIN TUAE"/>
    <property type="match status" value="1"/>
</dbReference>
<comment type="subcellular location">
    <subcellularLocation>
        <location evidence="1">Membrane</location>
        <topology evidence="1">Multi-pass membrane protein</topology>
    </subcellularLocation>
</comment>
<dbReference type="GO" id="GO:0016020">
    <property type="term" value="C:membrane"/>
    <property type="evidence" value="ECO:0007669"/>
    <property type="project" value="UniProtKB-SubCell"/>
</dbReference>
<accession>A0A1U7HVR3</accession>
<gene>
    <name evidence="7" type="ORF">NIES1031_07075</name>
</gene>
<evidence type="ECO:0000313" key="8">
    <source>
        <dbReference type="Proteomes" id="UP000185984"/>
    </source>
</evidence>
<feature type="domain" description="O-antigen ligase-related" evidence="6">
    <location>
        <begin position="202"/>
        <end position="347"/>
    </location>
</feature>
<dbReference type="RefSeq" id="WP_073548773.1">
    <property type="nucleotide sequence ID" value="NZ_CAWMVK010000039.1"/>
</dbReference>
<keyword evidence="3 5" id="KW-1133">Transmembrane helix</keyword>
<feature type="transmembrane region" description="Helical" evidence="5">
    <location>
        <begin position="104"/>
        <end position="122"/>
    </location>
</feature>
<evidence type="ECO:0000256" key="4">
    <source>
        <dbReference type="ARBA" id="ARBA00023136"/>
    </source>
</evidence>
<keyword evidence="2 5" id="KW-0812">Transmembrane</keyword>
<feature type="transmembrane region" description="Helical" evidence="5">
    <location>
        <begin position="82"/>
        <end position="98"/>
    </location>
</feature>
<evidence type="ECO:0000256" key="5">
    <source>
        <dbReference type="SAM" id="Phobius"/>
    </source>
</evidence>
<dbReference type="AlphaFoldDB" id="A0A1U7HVR3"/>
<evidence type="ECO:0000256" key="3">
    <source>
        <dbReference type="ARBA" id="ARBA00022989"/>
    </source>
</evidence>
<keyword evidence="4 5" id="KW-0472">Membrane</keyword>
<protein>
    <recommendedName>
        <fullName evidence="6">O-antigen ligase-related domain-containing protein</fullName>
    </recommendedName>
</protein>
<comment type="caution">
    <text evidence="7">The sequence shown here is derived from an EMBL/GenBank/DDBJ whole genome shotgun (WGS) entry which is preliminary data.</text>
</comment>
<dbReference type="Pfam" id="PF04932">
    <property type="entry name" value="Wzy_C"/>
    <property type="match status" value="1"/>
</dbReference>
<reference evidence="7 8" key="1">
    <citation type="submission" date="2016-11" db="EMBL/GenBank/DDBJ databases">
        <title>Draft Genome Sequences of Nine Cyanobacterial Strains from Diverse Habitats.</title>
        <authorList>
            <person name="Zhu T."/>
            <person name="Hou S."/>
            <person name="Lu X."/>
            <person name="Hess W.R."/>
        </authorList>
    </citation>
    <scope>NUCLEOTIDE SEQUENCE [LARGE SCALE GENOMIC DNA]</scope>
    <source>
        <strain evidence="7 8">5.2 s.c.1</strain>
    </source>
</reference>
<dbReference type="OrthoDB" id="4391260at2"/>
<feature type="transmembrane region" description="Helical" evidence="5">
    <location>
        <begin position="12"/>
        <end position="33"/>
    </location>
</feature>
<dbReference type="InterPro" id="IPR007016">
    <property type="entry name" value="O-antigen_ligase-rel_domated"/>
</dbReference>
<name>A0A1U7HVR3_9CHRO</name>